<evidence type="ECO:0000256" key="2">
    <source>
        <dbReference type="ARBA" id="ARBA00022723"/>
    </source>
</evidence>
<comment type="similarity">
    <text evidence="1 6">Belongs to the FHY3/FAR1 family.</text>
</comment>
<dbReference type="EMBL" id="JACGWJ010000008">
    <property type="protein sequence ID" value="KAL0403119.1"/>
    <property type="molecule type" value="Genomic_DNA"/>
</dbReference>
<dbReference type="Pfam" id="PF04434">
    <property type="entry name" value="SWIM"/>
    <property type="match status" value="1"/>
</dbReference>
<evidence type="ECO:0000256" key="4">
    <source>
        <dbReference type="ARBA" id="ARBA00022833"/>
    </source>
</evidence>
<evidence type="ECO:0000256" key="5">
    <source>
        <dbReference type="PROSITE-ProRule" id="PRU00325"/>
    </source>
</evidence>
<keyword evidence="2 6" id="KW-0479">Metal-binding</keyword>
<dbReference type="GO" id="GO:0008270">
    <property type="term" value="F:zinc ion binding"/>
    <property type="evidence" value="ECO:0007669"/>
    <property type="project" value="UniProtKB-UniRule"/>
</dbReference>
<reference evidence="8" key="2">
    <citation type="journal article" date="2024" name="Plant">
        <title>Genomic evolution and insights into agronomic trait innovations of Sesamum species.</title>
        <authorList>
            <person name="Miao H."/>
            <person name="Wang L."/>
            <person name="Qu L."/>
            <person name="Liu H."/>
            <person name="Sun Y."/>
            <person name="Le M."/>
            <person name="Wang Q."/>
            <person name="Wei S."/>
            <person name="Zheng Y."/>
            <person name="Lin W."/>
            <person name="Duan Y."/>
            <person name="Cao H."/>
            <person name="Xiong S."/>
            <person name="Wang X."/>
            <person name="Wei L."/>
            <person name="Li C."/>
            <person name="Ma Q."/>
            <person name="Ju M."/>
            <person name="Zhao R."/>
            <person name="Li G."/>
            <person name="Mu C."/>
            <person name="Tian Q."/>
            <person name="Mei H."/>
            <person name="Zhang T."/>
            <person name="Gao T."/>
            <person name="Zhang H."/>
        </authorList>
    </citation>
    <scope>NUCLEOTIDE SEQUENCE</scope>
    <source>
        <strain evidence="8">G02</strain>
    </source>
</reference>
<dbReference type="PANTHER" id="PTHR31669:SF279">
    <property type="entry name" value="PROTEIN FAR1-RELATED SEQUENCE"/>
    <property type="match status" value="1"/>
</dbReference>
<dbReference type="AlphaFoldDB" id="A0AAW2TEV6"/>
<dbReference type="InterPro" id="IPR031052">
    <property type="entry name" value="FHY3/FAR1"/>
</dbReference>
<evidence type="ECO:0000313" key="8">
    <source>
        <dbReference type="EMBL" id="KAL0403119.1"/>
    </source>
</evidence>
<dbReference type="InterPro" id="IPR004330">
    <property type="entry name" value="FAR1_DNA_bnd_dom"/>
</dbReference>
<dbReference type="InterPro" id="IPR007527">
    <property type="entry name" value="Znf_SWIM"/>
</dbReference>
<comment type="caution">
    <text evidence="8">The sequence shown here is derived from an EMBL/GenBank/DDBJ whole genome shotgun (WGS) entry which is preliminary data.</text>
</comment>
<dbReference type="GO" id="GO:0006355">
    <property type="term" value="P:regulation of DNA-templated transcription"/>
    <property type="evidence" value="ECO:0007669"/>
    <property type="project" value="UniProtKB-UniRule"/>
</dbReference>
<evidence type="ECO:0000256" key="3">
    <source>
        <dbReference type="ARBA" id="ARBA00022771"/>
    </source>
</evidence>
<dbReference type="PROSITE" id="PS50966">
    <property type="entry name" value="ZF_SWIM"/>
    <property type="match status" value="1"/>
</dbReference>
<dbReference type="SMART" id="SM00575">
    <property type="entry name" value="ZnF_PMZ"/>
    <property type="match status" value="1"/>
</dbReference>
<sequence>MDVEEGDVVVTHDEHMDVRMSNNLDLNVEHECRSPKSSNPKGLHSSCSSKHEVLKLGTEFESDEQAYRFYNKYAELVGFSVRKDWVNRSKVHGRVMSRKFTCSRQGHRKKDKRDVNVKKHRKETRTGCLAHMVVTRQPNGKYLVTQFEAEHNHEDVNLTKAQKLLESPLFGKGNSTEFSETDSMKNKEIHSNLSFQLLGIRFCPPDNFDDLQVSDEVFLSSGRTRDMKEGDAARLMYYFQRQHFENPSFFYSVQLDIDDKVSNIFWADDNMIVEYGHFGDVVCLDTSCARNANSRPFVQFVGLNNHRQAVTFGAAFLYDDSVNSFKWLVRTFVEAMSVNDYDSFTGDFRNCIFGHEQEEDFIQAWDFMLEKHGLRHNAWLRWMFREKEKWAVAYGRNTFFIERNGTHLVELMSDRLRTYLGPDIDMLQFFKHFESVVNEQRYRELESTLDMGRQAPVLMANAVLLKYPSETYTPMAFEVFQREYEKCLNVVVNKCGERDSRFDFKVKTYGKSREFLVIYNSLDGTVSCNCMKFEHVGFLCSHALKVLDHQNIKVVPSYYILRRWTKDARILPIGESHSYPEDDNRKIVATRYKDLCRNIIKISARAAESDTAFEFAARQLDEVMQGVERILHFNSFEEAKGPCASDNELADADLDRNDFEGQGVDVLKGTSETENMVPNKDQLNHCDDQIPGVSGGLAIRPSPPETVLSVACGPSTYISSPSPTPSLSPLTQGLYTVEANHMVQSMYQTSNLAINQQSNPNMYESPNFYSNQHHSPSHAQFLQDPLIRNQFQDPMSNGNQMKQTYSIWAGLGGGRGVSSTVPLTKVGEIIWPFSLIMNTMVRIIFEGRELSGGIFLHSILLQMSNGKKLAASLYGTSENHLRDTHVHL</sequence>
<protein>
    <recommendedName>
        <fullName evidence="6">Protein FAR1-RELATED SEQUENCE</fullName>
    </recommendedName>
</protein>
<proteinExistence type="inferred from homology"/>
<accession>A0AAW2TEV6</accession>
<comment type="subcellular location">
    <subcellularLocation>
        <location evidence="6">Nucleus</location>
    </subcellularLocation>
</comment>
<feature type="domain" description="SWIM-type" evidence="7">
    <location>
        <begin position="515"/>
        <end position="551"/>
    </location>
</feature>
<comment type="function">
    <text evidence="6">Putative transcription activator involved in regulating light control of development.</text>
</comment>
<gene>
    <name evidence="8" type="ORF">Sradi_1952700</name>
</gene>
<dbReference type="Pfam" id="PF10551">
    <property type="entry name" value="MULE"/>
    <property type="match status" value="1"/>
</dbReference>
<keyword evidence="3 5" id="KW-0863">Zinc-finger</keyword>
<evidence type="ECO:0000256" key="1">
    <source>
        <dbReference type="ARBA" id="ARBA00005889"/>
    </source>
</evidence>
<name>A0AAW2TEV6_SESRA</name>
<dbReference type="InterPro" id="IPR006564">
    <property type="entry name" value="Znf_PMZ"/>
</dbReference>
<keyword evidence="6" id="KW-0539">Nucleus</keyword>
<evidence type="ECO:0000259" key="7">
    <source>
        <dbReference type="PROSITE" id="PS50966"/>
    </source>
</evidence>
<reference evidence="8" key="1">
    <citation type="submission" date="2020-06" db="EMBL/GenBank/DDBJ databases">
        <authorList>
            <person name="Li T."/>
            <person name="Hu X."/>
            <person name="Zhang T."/>
            <person name="Song X."/>
            <person name="Zhang H."/>
            <person name="Dai N."/>
            <person name="Sheng W."/>
            <person name="Hou X."/>
            <person name="Wei L."/>
        </authorList>
    </citation>
    <scope>NUCLEOTIDE SEQUENCE</scope>
    <source>
        <strain evidence="8">G02</strain>
        <tissue evidence="8">Leaf</tissue>
    </source>
</reference>
<dbReference type="GO" id="GO:0005634">
    <property type="term" value="C:nucleus"/>
    <property type="evidence" value="ECO:0007669"/>
    <property type="project" value="UniProtKB-SubCell"/>
</dbReference>
<organism evidence="8">
    <name type="scientific">Sesamum radiatum</name>
    <name type="common">Black benniseed</name>
    <dbReference type="NCBI Taxonomy" id="300843"/>
    <lineage>
        <taxon>Eukaryota</taxon>
        <taxon>Viridiplantae</taxon>
        <taxon>Streptophyta</taxon>
        <taxon>Embryophyta</taxon>
        <taxon>Tracheophyta</taxon>
        <taxon>Spermatophyta</taxon>
        <taxon>Magnoliopsida</taxon>
        <taxon>eudicotyledons</taxon>
        <taxon>Gunneridae</taxon>
        <taxon>Pentapetalae</taxon>
        <taxon>asterids</taxon>
        <taxon>lamiids</taxon>
        <taxon>Lamiales</taxon>
        <taxon>Pedaliaceae</taxon>
        <taxon>Sesamum</taxon>
    </lineage>
</organism>
<dbReference type="InterPro" id="IPR018289">
    <property type="entry name" value="MULE_transposase_dom"/>
</dbReference>
<keyword evidence="4 6" id="KW-0862">Zinc</keyword>
<dbReference type="Pfam" id="PF03101">
    <property type="entry name" value="FAR1"/>
    <property type="match status" value="1"/>
</dbReference>
<evidence type="ECO:0000256" key="6">
    <source>
        <dbReference type="RuleBase" id="RU367018"/>
    </source>
</evidence>
<dbReference type="PANTHER" id="PTHR31669">
    <property type="entry name" value="PROTEIN FAR1-RELATED SEQUENCE 10-RELATED"/>
    <property type="match status" value="1"/>
</dbReference>